<feature type="domain" description="N-acetyltransferase" evidence="1">
    <location>
        <begin position="14"/>
        <end position="149"/>
    </location>
</feature>
<dbReference type="InterPro" id="IPR000182">
    <property type="entry name" value="GNAT_dom"/>
</dbReference>
<dbReference type="AlphaFoldDB" id="A0A5K7X824"/>
<dbReference type="CDD" id="cd04301">
    <property type="entry name" value="NAT_SF"/>
    <property type="match status" value="1"/>
</dbReference>
<evidence type="ECO:0000313" key="2">
    <source>
        <dbReference type="EMBL" id="BBO32535.1"/>
    </source>
</evidence>
<gene>
    <name evidence="2" type="ORF">PLANPX_2147</name>
</gene>
<dbReference type="InterPro" id="IPR016181">
    <property type="entry name" value="Acyl_CoA_acyltransferase"/>
</dbReference>
<name>A0A5K7X824_9BACT</name>
<accession>A0A5K7X824</accession>
<dbReference type="SUPFAM" id="SSF55729">
    <property type="entry name" value="Acyl-CoA N-acyltransferases (Nat)"/>
    <property type="match status" value="1"/>
</dbReference>
<dbReference type="PROSITE" id="PS51186">
    <property type="entry name" value="GNAT"/>
    <property type="match status" value="1"/>
</dbReference>
<sequence>MLLANMSTVKVEQIDASSPRLTEVKSLWRQHSDTLGFFPDDAFHDYAHSRRILVAIVRGKFAGYLLYRLNHSKAVIVHLCVDANARQQGVTHALLDQLRSLAKDRRGILLKCRQDFDVSATWPRLGFARIRESAGRASKGSTLIHWWLDFGTPDLFDQPSDSDSLDAAIDANIFLDLMEDRNDETSGLMADWLHETVALCYTAELLNDLGRSNDEATRLQRRAEASQFKLLRCTPEDYHQAEAVLKPLFPKLPTPQDESDFRHLVRASASGANVFVTRDQPLLDQSQAVFDACGLSIVRPSELIGRVDTLLQEKQYQRRYVAGTKQISQTRISQLEQGLVQSISRGQESQRNLTSRLNCYLANPKLYECHSLANAQGETLAFYVLEKRSNQLAIPLLRVRQNRQAGTLLRYLLTGIVRRAILENASSVFLPESEVADGVEAACASIGFLPVDQGHAKIVLSGLLSAAQASELIPLTGASIDQLREALGQAATCPSTASIAEHLIWPAKIVDSALPCFIVPIRPSFAEHLFDEGLASDGLFGADVDLALNPESAYYRAARPGIITCPSRVLWYVSSSQTYTGSMSIRACSRVVELAKGTPKHLFQRFRRLGVYDWQDVLKTASGDLNKEIMAFRFDDSEPVGPIPLSKFQPVLRAHGVRTQLQSPVKIRGEAFAEIYALAFDTPEVR</sequence>
<dbReference type="GO" id="GO:0016747">
    <property type="term" value="F:acyltransferase activity, transferring groups other than amino-acyl groups"/>
    <property type="evidence" value="ECO:0007669"/>
    <property type="project" value="InterPro"/>
</dbReference>
<dbReference type="KEGG" id="lpav:PLANPX_2147"/>
<evidence type="ECO:0000313" key="3">
    <source>
        <dbReference type="Proteomes" id="UP000326837"/>
    </source>
</evidence>
<organism evidence="2 3">
    <name type="scientific">Lacipirellula parvula</name>
    <dbReference type="NCBI Taxonomy" id="2650471"/>
    <lineage>
        <taxon>Bacteria</taxon>
        <taxon>Pseudomonadati</taxon>
        <taxon>Planctomycetota</taxon>
        <taxon>Planctomycetia</taxon>
        <taxon>Pirellulales</taxon>
        <taxon>Lacipirellulaceae</taxon>
        <taxon>Lacipirellula</taxon>
    </lineage>
</organism>
<keyword evidence="3" id="KW-1185">Reference proteome</keyword>
<dbReference type="InterPro" id="IPR002716">
    <property type="entry name" value="PIN_dom"/>
</dbReference>
<protein>
    <recommendedName>
        <fullName evidence="1">N-acetyltransferase domain-containing protein</fullName>
    </recommendedName>
</protein>
<dbReference type="EMBL" id="AP021861">
    <property type="protein sequence ID" value="BBO32535.1"/>
    <property type="molecule type" value="Genomic_DNA"/>
</dbReference>
<proteinExistence type="predicted"/>
<dbReference type="Gene3D" id="3.40.630.30">
    <property type="match status" value="1"/>
</dbReference>
<dbReference type="Proteomes" id="UP000326837">
    <property type="component" value="Chromosome"/>
</dbReference>
<dbReference type="Pfam" id="PF13470">
    <property type="entry name" value="PIN_3"/>
    <property type="match status" value="1"/>
</dbReference>
<reference evidence="3" key="1">
    <citation type="submission" date="2019-10" db="EMBL/GenBank/DDBJ databases">
        <title>Lacipirellula parvula gen. nov., sp. nov., representing a lineage of planctomycetes widespread in freshwater anoxic habitats, and description of the family Lacipirellulaceae.</title>
        <authorList>
            <person name="Dedysh S.N."/>
            <person name="Kulichevskaya I.S."/>
            <person name="Beletsky A.V."/>
            <person name="Rakitin A.L."/>
            <person name="Mardanov A.V."/>
            <person name="Ivanova A.A."/>
            <person name="Saltykova V.X."/>
            <person name="Rijpstra W.I.C."/>
            <person name="Sinninghe Damste J.S."/>
            <person name="Ravin N.V."/>
        </authorList>
    </citation>
    <scope>NUCLEOTIDE SEQUENCE [LARGE SCALE GENOMIC DNA]</scope>
    <source>
        <strain evidence="3">PX69</strain>
    </source>
</reference>
<dbReference type="Pfam" id="PF00583">
    <property type="entry name" value="Acetyltransf_1"/>
    <property type="match status" value="1"/>
</dbReference>
<evidence type="ECO:0000259" key="1">
    <source>
        <dbReference type="PROSITE" id="PS51186"/>
    </source>
</evidence>